<reference evidence="17" key="1">
    <citation type="journal article" date="2023" name="Commun. Biol.">
        <title>Genome analysis of Parmales, the sister group of diatoms, reveals the evolutionary specialization of diatoms from phago-mixotrophs to photoautotrophs.</title>
        <authorList>
            <person name="Ban H."/>
            <person name="Sato S."/>
            <person name="Yoshikawa S."/>
            <person name="Yamada K."/>
            <person name="Nakamura Y."/>
            <person name="Ichinomiya M."/>
            <person name="Sato N."/>
            <person name="Blanc-Mathieu R."/>
            <person name="Endo H."/>
            <person name="Kuwata A."/>
            <person name="Ogata H."/>
        </authorList>
    </citation>
    <scope>NUCLEOTIDE SEQUENCE [LARGE SCALE GENOMIC DNA]</scope>
</reference>
<dbReference type="GO" id="GO:0035735">
    <property type="term" value="P:intraciliary transport involved in cilium assembly"/>
    <property type="evidence" value="ECO:0007669"/>
    <property type="project" value="InterPro"/>
</dbReference>
<evidence type="ECO:0000256" key="2">
    <source>
        <dbReference type="ARBA" id="ARBA00004300"/>
    </source>
</evidence>
<evidence type="ECO:0000256" key="13">
    <source>
        <dbReference type="ARBA" id="ARBA00023212"/>
    </source>
</evidence>
<dbReference type="InterPro" id="IPR040045">
    <property type="entry name" value="DYNC2LI1"/>
</dbReference>
<evidence type="ECO:0000256" key="9">
    <source>
        <dbReference type="ARBA" id="ARBA00022794"/>
    </source>
</evidence>
<keyword evidence="7" id="KW-0963">Cytoplasm</keyword>
<evidence type="ECO:0000256" key="5">
    <source>
        <dbReference type="ARBA" id="ARBA00018863"/>
    </source>
</evidence>
<gene>
    <name evidence="16" type="ORF">TL16_g10405</name>
</gene>
<evidence type="ECO:0000256" key="11">
    <source>
        <dbReference type="ARBA" id="ARBA00023069"/>
    </source>
</evidence>
<dbReference type="PANTHER" id="PTHR13236:SF0">
    <property type="entry name" value="CYTOPLASMIC DYNEIN 2 LIGHT INTERMEDIATE CHAIN 1"/>
    <property type="match status" value="1"/>
</dbReference>
<keyword evidence="11" id="KW-0969">Cilium</keyword>
<evidence type="ECO:0000256" key="8">
    <source>
        <dbReference type="ARBA" id="ARBA00022701"/>
    </source>
</evidence>
<dbReference type="EMBL" id="BLQM01000368">
    <property type="protein sequence ID" value="GMH86002.1"/>
    <property type="molecule type" value="Genomic_DNA"/>
</dbReference>
<feature type="region of interest" description="Disordered" evidence="15">
    <location>
        <begin position="407"/>
        <end position="438"/>
    </location>
</feature>
<dbReference type="Pfam" id="PF05783">
    <property type="entry name" value="DLIC"/>
    <property type="match status" value="1"/>
</dbReference>
<evidence type="ECO:0000256" key="3">
    <source>
        <dbReference type="ARBA" id="ARBA00004430"/>
    </source>
</evidence>
<evidence type="ECO:0000256" key="1">
    <source>
        <dbReference type="ARBA" id="ARBA00004120"/>
    </source>
</evidence>
<dbReference type="GO" id="GO:0005874">
    <property type="term" value="C:microtubule"/>
    <property type="evidence" value="ECO:0007669"/>
    <property type="project" value="UniProtKB-KW"/>
</dbReference>
<evidence type="ECO:0000256" key="12">
    <source>
        <dbReference type="ARBA" id="ARBA00023175"/>
    </source>
</evidence>
<keyword evidence="12" id="KW-0505">Motor protein</keyword>
<keyword evidence="9" id="KW-0970">Cilium biogenesis/degradation</keyword>
<dbReference type="GO" id="GO:0035721">
    <property type="term" value="P:intraciliary retrograde transport"/>
    <property type="evidence" value="ECO:0007669"/>
    <property type="project" value="InterPro"/>
</dbReference>
<evidence type="ECO:0000256" key="7">
    <source>
        <dbReference type="ARBA" id="ARBA00022490"/>
    </source>
</evidence>
<dbReference type="GO" id="GO:0005930">
    <property type="term" value="C:axoneme"/>
    <property type="evidence" value="ECO:0007669"/>
    <property type="project" value="UniProtKB-SubCell"/>
</dbReference>
<evidence type="ECO:0000256" key="15">
    <source>
        <dbReference type="SAM" id="MobiDB-lite"/>
    </source>
</evidence>
<dbReference type="GO" id="GO:0005813">
    <property type="term" value="C:centrosome"/>
    <property type="evidence" value="ECO:0007669"/>
    <property type="project" value="UniProtKB-SubCell"/>
</dbReference>
<feature type="compositionally biased region" description="Basic and acidic residues" evidence="15">
    <location>
        <begin position="411"/>
        <end position="438"/>
    </location>
</feature>
<evidence type="ECO:0000313" key="17">
    <source>
        <dbReference type="Proteomes" id="UP001162640"/>
    </source>
</evidence>
<keyword evidence="6" id="KW-0217">Developmental protein</keyword>
<comment type="subcellular location">
    <subcellularLocation>
        <location evidence="3">Cytoplasm</location>
        <location evidence="3">Cytoskeleton</location>
        <location evidence="3">Cilium axoneme</location>
    </subcellularLocation>
    <subcellularLocation>
        <location evidence="1">Cytoplasm</location>
        <location evidence="1">Cytoskeleton</location>
        <location evidence="1">Cilium basal body</location>
    </subcellularLocation>
    <subcellularLocation>
        <location evidence="2">Cytoplasm</location>
        <location evidence="2">Cytoskeleton</location>
        <location evidence="2">Microtubule organizing center</location>
        <location evidence="2">Centrosome</location>
    </subcellularLocation>
</comment>
<sequence length="438" mass="48190">MSYSRSNAAAAAKEAKVIDLFQQITLDQQTSQTPSSNDNKDTPNLCKNTTNTDCYCLFVGEKSSGKSSLISLFMGKEDDPKPTIALDYQFARRPRAQSTNNSKDVSHVWELGGGLDVVDLIGVTLERGLGESCVCVVVDCGRGENVVGSLRKWLELVQMRIGMEFEKVEKTDPGKAKMMVEEAERRFGLEHPDSSSVNISPVPIVIVANKYDKLKDEDSAGRRCMMQALRFVAHSIGASLVFSSTRDKQSRDLFRSVARQSLFNQGSTAAPAIAEGEPQQQLQQKWKKAGNFGDSAPLAIKPGCDTFEAILAALPKGTVKSDFVGHNGVSPRATETWGKALEVFYGRSTLDDKKEEAKLELDDEGENDGGGKANSYPEPAVDEARAAANLRLTQYKKEVQRRQEIAAAAIDVEKPRERKSRKSSDKERSSSGERRRRK</sequence>
<keyword evidence="14" id="KW-0966">Cell projection</keyword>
<dbReference type="Gene3D" id="3.40.50.300">
    <property type="entry name" value="P-loop containing nucleotide triphosphate hydrolases"/>
    <property type="match status" value="1"/>
</dbReference>
<evidence type="ECO:0000256" key="14">
    <source>
        <dbReference type="ARBA" id="ARBA00023273"/>
    </source>
</evidence>
<dbReference type="GO" id="GO:0036064">
    <property type="term" value="C:ciliary basal body"/>
    <property type="evidence" value="ECO:0007669"/>
    <property type="project" value="TreeGrafter"/>
</dbReference>
<organism evidence="16 17">
    <name type="scientific">Triparma laevis f. inornata</name>
    <dbReference type="NCBI Taxonomy" id="1714386"/>
    <lineage>
        <taxon>Eukaryota</taxon>
        <taxon>Sar</taxon>
        <taxon>Stramenopiles</taxon>
        <taxon>Ochrophyta</taxon>
        <taxon>Bolidophyceae</taxon>
        <taxon>Parmales</taxon>
        <taxon>Triparmaceae</taxon>
        <taxon>Triparma</taxon>
    </lineage>
</organism>
<evidence type="ECO:0000256" key="4">
    <source>
        <dbReference type="ARBA" id="ARBA00006831"/>
    </source>
</evidence>
<dbReference type="Proteomes" id="UP001162640">
    <property type="component" value="Unassembled WGS sequence"/>
</dbReference>
<keyword evidence="10" id="KW-0243">Dynein</keyword>
<dbReference type="PANTHER" id="PTHR13236">
    <property type="entry name" value="DYNEIN 2 LIGHT INTERMEDIATE CHAIN, ISOFORM 2"/>
    <property type="match status" value="1"/>
</dbReference>
<feature type="region of interest" description="Disordered" evidence="15">
    <location>
        <begin position="356"/>
        <end position="385"/>
    </location>
</feature>
<evidence type="ECO:0000256" key="10">
    <source>
        <dbReference type="ARBA" id="ARBA00023017"/>
    </source>
</evidence>
<protein>
    <recommendedName>
        <fullName evidence="5">Cytoplasmic dynein 2 light intermediate chain 1</fullName>
    </recommendedName>
</protein>
<comment type="caution">
    <text evidence="16">The sequence shown here is derived from an EMBL/GenBank/DDBJ whole genome shotgun (WGS) entry which is preliminary data.</text>
</comment>
<evidence type="ECO:0000313" key="16">
    <source>
        <dbReference type="EMBL" id="GMH86002.1"/>
    </source>
</evidence>
<name>A0A9W7BE34_9STRA</name>
<keyword evidence="13" id="KW-0206">Cytoskeleton</keyword>
<proteinExistence type="inferred from homology"/>
<dbReference type="AlphaFoldDB" id="A0A9W7BE34"/>
<keyword evidence="8" id="KW-0493">Microtubule</keyword>
<dbReference type="InterPro" id="IPR027417">
    <property type="entry name" value="P-loop_NTPase"/>
</dbReference>
<comment type="similarity">
    <text evidence="4">Belongs to the dynein light intermediate chain family.</text>
</comment>
<dbReference type="GO" id="GO:0045504">
    <property type="term" value="F:dynein heavy chain binding"/>
    <property type="evidence" value="ECO:0007669"/>
    <property type="project" value="TreeGrafter"/>
</dbReference>
<accession>A0A9W7BE34</accession>
<dbReference type="SUPFAM" id="SSF52540">
    <property type="entry name" value="P-loop containing nucleoside triphosphate hydrolases"/>
    <property type="match status" value="1"/>
</dbReference>
<evidence type="ECO:0000256" key="6">
    <source>
        <dbReference type="ARBA" id="ARBA00022473"/>
    </source>
</evidence>
<dbReference type="GO" id="GO:0005868">
    <property type="term" value="C:cytoplasmic dynein complex"/>
    <property type="evidence" value="ECO:0007669"/>
    <property type="project" value="InterPro"/>
</dbReference>
<dbReference type="InterPro" id="IPR022780">
    <property type="entry name" value="Dynein_light_int_chain"/>
</dbReference>